<gene>
    <name evidence="14" type="ORF">PSYICH_LOCUS12722</name>
</gene>
<dbReference type="Pfam" id="PF00105">
    <property type="entry name" value="zf-C4"/>
    <property type="match status" value="1"/>
</dbReference>
<evidence type="ECO:0000256" key="4">
    <source>
        <dbReference type="ARBA" id="ARBA00022833"/>
    </source>
</evidence>
<dbReference type="GO" id="GO:0030154">
    <property type="term" value="P:cell differentiation"/>
    <property type="evidence" value="ECO:0007669"/>
    <property type="project" value="TreeGrafter"/>
</dbReference>
<dbReference type="AlphaFoldDB" id="A0A9P0D659"/>
<evidence type="ECO:0000256" key="3">
    <source>
        <dbReference type="ARBA" id="ARBA00022771"/>
    </source>
</evidence>
<keyword evidence="7 10" id="KW-0804">Transcription</keyword>
<dbReference type="GO" id="GO:0000978">
    <property type="term" value="F:RNA polymerase II cis-regulatory region sequence-specific DNA binding"/>
    <property type="evidence" value="ECO:0007669"/>
    <property type="project" value="TreeGrafter"/>
</dbReference>
<keyword evidence="4 10" id="KW-0862">Zinc</keyword>
<dbReference type="FunFam" id="1.10.565.10:FF:000035">
    <property type="entry name" value="Nuclear hormone receptor HR96"/>
    <property type="match status" value="1"/>
</dbReference>
<dbReference type="GO" id="GO:0045944">
    <property type="term" value="P:positive regulation of transcription by RNA polymerase II"/>
    <property type="evidence" value="ECO:0007669"/>
    <property type="project" value="TreeGrafter"/>
</dbReference>
<keyword evidence="3 10" id="KW-0863">Zinc-finger</keyword>
<dbReference type="InterPro" id="IPR013088">
    <property type="entry name" value="Znf_NHR/GATA"/>
</dbReference>
<keyword evidence="6 10" id="KW-0238">DNA-binding</keyword>
<dbReference type="OrthoDB" id="6352325at2759"/>
<dbReference type="GO" id="GO:0008270">
    <property type="term" value="F:zinc ion binding"/>
    <property type="evidence" value="ECO:0007669"/>
    <property type="project" value="UniProtKB-KW"/>
</dbReference>
<feature type="region of interest" description="Disordered" evidence="11">
    <location>
        <begin position="125"/>
        <end position="183"/>
    </location>
</feature>
<evidence type="ECO:0000256" key="5">
    <source>
        <dbReference type="ARBA" id="ARBA00023015"/>
    </source>
</evidence>
<dbReference type="EMBL" id="OV651818">
    <property type="protein sequence ID" value="CAH1112574.1"/>
    <property type="molecule type" value="Genomic_DNA"/>
</dbReference>
<dbReference type="Gene3D" id="1.10.565.10">
    <property type="entry name" value="Retinoid X Receptor"/>
    <property type="match status" value="1"/>
</dbReference>
<evidence type="ECO:0008006" key="16">
    <source>
        <dbReference type="Google" id="ProtNLM"/>
    </source>
</evidence>
<evidence type="ECO:0000259" key="12">
    <source>
        <dbReference type="PROSITE" id="PS51030"/>
    </source>
</evidence>
<evidence type="ECO:0000313" key="15">
    <source>
        <dbReference type="Proteomes" id="UP001153636"/>
    </source>
</evidence>
<evidence type="ECO:0000256" key="9">
    <source>
        <dbReference type="ARBA" id="ARBA00023242"/>
    </source>
</evidence>
<accession>A0A9P0D659</accession>
<comment type="similarity">
    <text evidence="10">Belongs to the nuclear hormone receptor family.</text>
</comment>
<evidence type="ECO:0000256" key="11">
    <source>
        <dbReference type="SAM" id="MobiDB-lite"/>
    </source>
</evidence>
<feature type="domain" description="NR LBD" evidence="13">
    <location>
        <begin position="290"/>
        <end position="543"/>
    </location>
</feature>
<dbReference type="InterPro" id="IPR001628">
    <property type="entry name" value="Znf_hrmn_rcpt"/>
</dbReference>
<dbReference type="Pfam" id="PF00104">
    <property type="entry name" value="Hormone_recep"/>
    <property type="match status" value="1"/>
</dbReference>
<dbReference type="PROSITE" id="PS51843">
    <property type="entry name" value="NR_LBD"/>
    <property type="match status" value="1"/>
</dbReference>
<dbReference type="Gene3D" id="3.30.50.10">
    <property type="entry name" value="Erythroid Transcription Factor GATA-1, subunit A"/>
    <property type="match status" value="1"/>
</dbReference>
<protein>
    <recommendedName>
        <fullName evidence="16">Nuclear hormone receptor HR96</fullName>
    </recommendedName>
</protein>
<dbReference type="CDD" id="cd06929">
    <property type="entry name" value="NR_LBD_F1"/>
    <property type="match status" value="1"/>
</dbReference>
<evidence type="ECO:0000256" key="6">
    <source>
        <dbReference type="ARBA" id="ARBA00023125"/>
    </source>
</evidence>
<feature type="compositionally biased region" description="Polar residues" evidence="11">
    <location>
        <begin position="126"/>
        <end position="182"/>
    </location>
</feature>
<dbReference type="SUPFAM" id="SSF48508">
    <property type="entry name" value="Nuclear receptor ligand-binding domain"/>
    <property type="match status" value="1"/>
</dbReference>
<keyword evidence="5 10" id="KW-0805">Transcription regulation</keyword>
<dbReference type="CDD" id="cd06966">
    <property type="entry name" value="NR_DBD_CAR"/>
    <property type="match status" value="1"/>
</dbReference>
<dbReference type="PROSITE" id="PS51030">
    <property type="entry name" value="NUCLEAR_REC_DBD_2"/>
    <property type="match status" value="1"/>
</dbReference>
<dbReference type="InterPro" id="IPR050234">
    <property type="entry name" value="Nuclear_hormone_rcpt_NR1"/>
</dbReference>
<keyword evidence="9 10" id="KW-0539">Nucleus</keyword>
<evidence type="ECO:0000256" key="8">
    <source>
        <dbReference type="ARBA" id="ARBA00023170"/>
    </source>
</evidence>
<reference evidence="14" key="1">
    <citation type="submission" date="2022-01" db="EMBL/GenBank/DDBJ databases">
        <authorList>
            <person name="King R."/>
        </authorList>
    </citation>
    <scope>NUCLEOTIDE SEQUENCE</scope>
</reference>
<sequence length="546" mass="62230">MKSSKVDLKMCGVCGDKALGHNFNAITCESCKAFFRRNALIKKPLKCPFNNQCDITTITRRFCQKCRLDKCFSIGMCKDLIMSEKDKVAKRQKIEENKVKKQSMGKFKSNFKKIKQEFIEADSQEIESQYNTDSDSNHTNLDQCSPQNNQVTNDPKVSIDSTENNSISSPNDRYHQVSSSDDIPTFKNVFDASDLIDKIVKDTNFNCDLNLNAANSNGLSQNNISCTSEIKNSSNHRNLDNSEEISSVENISSVMNDVQSVQSDDRSNPIESILCEAIKLEFQAFSSMSQSPSNSRELNDAERAKLNELIVANKAFLTPVDEDFQHLIAMANMKPQQKTDSAPAALVDVINLTTIYVRRLIKMAKKIGAFRNMCQEDQVALLKGGCTEMMMLRSAMYYDSKKHSWQIPHSVETLSVNVDVLKLAKGNIYKEHDRFIKTFSPLWKEDENIILILCMILLFSPDRPTIVHQDVIKLEQNAYYYLLRRYLESIHPGCEAKSTFLKLMHKLSELRRVNEELISVYLNIHPSHVEPLLIEILDLNKKRVQS</sequence>
<keyword evidence="8 10" id="KW-0675">Receptor</keyword>
<dbReference type="SMART" id="SM00399">
    <property type="entry name" value="ZnF_C4"/>
    <property type="match status" value="1"/>
</dbReference>
<dbReference type="GO" id="GO:0006950">
    <property type="term" value="P:response to stress"/>
    <property type="evidence" value="ECO:0007669"/>
    <property type="project" value="UniProtKB-ARBA"/>
</dbReference>
<comment type="subcellular location">
    <subcellularLocation>
        <location evidence="1 10">Nucleus</location>
    </subcellularLocation>
</comment>
<feature type="domain" description="Nuclear receptor" evidence="12">
    <location>
        <begin position="8"/>
        <end position="83"/>
    </location>
</feature>
<dbReference type="PRINTS" id="PR00398">
    <property type="entry name" value="STRDHORMONER"/>
</dbReference>
<evidence type="ECO:0000256" key="2">
    <source>
        <dbReference type="ARBA" id="ARBA00022723"/>
    </source>
</evidence>
<dbReference type="GO" id="GO:0000122">
    <property type="term" value="P:negative regulation of transcription by RNA polymerase II"/>
    <property type="evidence" value="ECO:0007669"/>
    <property type="project" value="TreeGrafter"/>
</dbReference>
<proteinExistence type="inferred from homology"/>
<evidence type="ECO:0000256" key="7">
    <source>
        <dbReference type="ARBA" id="ARBA00023163"/>
    </source>
</evidence>
<evidence type="ECO:0000256" key="10">
    <source>
        <dbReference type="RuleBase" id="RU004334"/>
    </source>
</evidence>
<dbReference type="InterPro" id="IPR001723">
    <property type="entry name" value="Nuclear_hrmn_rcpt"/>
</dbReference>
<name>A0A9P0D659_9CUCU</name>
<dbReference type="PRINTS" id="PR00047">
    <property type="entry name" value="STROIDFINGER"/>
</dbReference>
<dbReference type="GO" id="GO:0004879">
    <property type="term" value="F:nuclear receptor activity"/>
    <property type="evidence" value="ECO:0007669"/>
    <property type="project" value="TreeGrafter"/>
</dbReference>
<dbReference type="InterPro" id="IPR000536">
    <property type="entry name" value="Nucl_hrmn_rcpt_lig-bd"/>
</dbReference>
<keyword evidence="2 10" id="KW-0479">Metal-binding</keyword>
<dbReference type="FunFam" id="3.30.50.10:FF:000042">
    <property type="entry name" value="Nuclear hormone receptor HR96"/>
    <property type="match status" value="1"/>
</dbReference>
<dbReference type="SMART" id="SM00430">
    <property type="entry name" value="HOLI"/>
    <property type="match status" value="1"/>
</dbReference>
<evidence type="ECO:0000256" key="1">
    <source>
        <dbReference type="ARBA" id="ARBA00004123"/>
    </source>
</evidence>
<organism evidence="14 15">
    <name type="scientific">Psylliodes chrysocephalus</name>
    <dbReference type="NCBI Taxonomy" id="3402493"/>
    <lineage>
        <taxon>Eukaryota</taxon>
        <taxon>Metazoa</taxon>
        <taxon>Ecdysozoa</taxon>
        <taxon>Arthropoda</taxon>
        <taxon>Hexapoda</taxon>
        <taxon>Insecta</taxon>
        <taxon>Pterygota</taxon>
        <taxon>Neoptera</taxon>
        <taxon>Endopterygota</taxon>
        <taxon>Coleoptera</taxon>
        <taxon>Polyphaga</taxon>
        <taxon>Cucujiformia</taxon>
        <taxon>Chrysomeloidea</taxon>
        <taxon>Chrysomelidae</taxon>
        <taxon>Galerucinae</taxon>
        <taxon>Alticini</taxon>
        <taxon>Psylliodes</taxon>
    </lineage>
</organism>
<dbReference type="PANTHER" id="PTHR24082:SF283">
    <property type="entry name" value="NUCLEAR HORMONE RECEPTOR HR96"/>
    <property type="match status" value="1"/>
</dbReference>
<dbReference type="SUPFAM" id="SSF57716">
    <property type="entry name" value="Glucocorticoid receptor-like (DNA-binding domain)"/>
    <property type="match status" value="1"/>
</dbReference>
<dbReference type="GO" id="GO:0005634">
    <property type="term" value="C:nucleus"/>
    <property type="evidence" value="ECO:0007669"/>
    <property type="project" value="UniProtKB-SubCell"/>
</dbReference>
<dbReference type="InterPro" id="IPR035500">
    <property type="entry name" value="NHR-like_dom_sf"/>
</dbReference>
<evidence type="ECO:0000259" key="13">
    <source>
        <dbReference type="PROSITE" id="PS51843"/>
    </source>
</evidence>
<dbReference type="PANTHER" id="PTHR24082">
    <property type="entry name" value="NUCLEAR HORMONE RECEPTOR"/>
    <property type="match status" value="1"/>
</dbReference>
<evidence type="ECO:0000313" key="14">
    <source>
        <dbReference type="EMBL" id="CAH1112574.1"/>
    </source>
</evidence>
<dbReference type="PROSITE" id="PS00031">
    <property type="entry name" value="NUCLEAR_REC_DBD_1"/>
    <property type="match status" value="1"/>
</dbReference>
<dbReference type="Proteomes" id="UP001153636">
    <property type="component" value="Chromosome 6"/>
</dbReference>
<keyword evidence="15" id="KW-1185">Reference proteome</keyword>